<dbReference type="InterPro" id="IPR002110">
    <property type="entry name" value="Ankyrin_rpt"/>
</dbReference>
<proteinExistence type="predicted"/>
<feature type="repeat" description="ANK" evidence="1">
    <location>
        <begin position="422"/>
        <end position="455"/>
    </location>
</feature>
<name>A0A2S9YXP0_9BACT</name>
<protein>
    <submittedName>
        <fullName evidence="2">Ankyrin repeat protein</fullName>
    </submittedName>
</protein>
<dbReference type="SMART" id="SM00248">
    <property type="entry name" value="ANK"/>
    <property type="match status" value="3"/>
</dbReference>
<dbReference type="PANTHER" id="PTHR24133">
    <property type="entry name" value="ANKYRIN DOMAIN-CONTAINING"/>
    <property type="match status" value="1"/>
</dbReference>
<dbReference type="InterPro" id="IPR036770">
    <property type="entry name" value="Ankyrin_rpt-contain_sf"/>
</dbReference>
<keyword evidence="1" id="KW-0040">ANK repeat</keyword>
<dbReference type="Pfam" id="PF12796">
    <property type="entry name" value="Ank_2"/>
    <property type="match status" value="1"/>
</dbReference>
<feature type="repeat" description="ANK" evidence="1">
    <location>
        <begin position="389"/>
        <end position="421"/>
    </location>
</feature>
<dbReference type="Proteomes" id="UP000238823">
    <property type="component" value="Unassembled WGS sequence"/>
</dbReference>
<sequence length="903" mass="97112">MSEEFDFGLRLAEHERRFLRPARVDLGELATAIGYRGTNPGAVVWARAIQAGMIEPSWADDPTRRFRAARGQPALPVPATAQAALLLASDPSGLLAAERHAKVLVSRFEAWGCPSATKVVWRLAGNPVGPRGARPRTFGALAPALARLRAVLGGTQRIYEPAHPHRRFQVVVDALHGVRRWQLIANSEIHAHEQSLLGGPLPAALRGRAFGELPNPLEPWLALALTGYSLWGVRVEGQASPTIELAAPFPAPRGAPPAKARDRGRVVWSRRLTALRLACARGDLSTLRRGLPLLPGDDEPEQPRLIHFASYGGPEVLALLAEHAAGQLDLEARDPLDRTALMLAAGLPSQGPAGAAAAEISVPISELIGAKACEWLLAAGAQREAIDHRGWTALHWAADACRLRCAASLIQAGAKLDVQDHRGRTPLMLALSRAPMVELVDLLLSAGADADARDHHGWSALHYLAASTAGRRHQALARRLVEAGARPSRDRAGRSPAQLCVWQGVEHADGGPLDAQIAVASGPGAPSLAIEATLVERLLDQLAPDPPDPTQPVTRGPSHTDDWMVWADWLQSCGDPRGQLVALSLARARLGQRKQQHMAREYARVEQAAAAVTRMGVECADPLAPVRASPIKLTWTHGFVTAARLSTTGWRWPDECHHLARTVTEAALALLGHEPLLAELHLNLANLGTQPVVGLQTLDAPARLRRLVLEGLPPQLPELGLLRDSFPALRSLWLVGSSKIHSGSLRWPGLTHLRLRHGSTSEWAQGCVGLALSLPDLTHLDLALPSGSRTNTAEIDGAARTLSEIPRLSHLRVGPMTADFTAAILVCALIQRLRTLEFVGVRGSALETLLHHAEHLRQLERVRVSITPAVAQQRGAVLVQLRQALPKLELHAAAGTPGPFAKW</sequence>
<dbReference type="OrthoDB" id="5489406at2"/>
<dbReference type="PANTHER" id="PTHR24133:SF40">
    <property type="entry name" value="ANKYRIN REPEAT DOMAIN 44"/>
    <property type="match status" value="1"/>
</dbReference>
<evidence type="ECO:0000313" key="2">
    <source>
        <dbReference type="EMBL" id="PRQ09865.1"/>
    </source>
</evidence>
<accession>A0A2S9YXP0</accession>
<dbReference type="RefSeq" id="WP_106087505.1">
    <property type="nucleotide sequence ID" value="NZ_PVNL01000011.1"/>
</dbReference>
<gene>
    <name evidence="2" type="ORF">ENSA7_04160</name>
</gene>
<evidence type="ECO:0000256" key="1">
    <source>
        <dbReference type="PROSITE-ProRule" id="PRU00023"/>
    </source>
</evidence>
<reference evidence="2 3" key="1">
    <citation type="submission" date="2018-03" db="EMBL/GenBank/DDBJ databases">
        <title>Draft Genome Sequences of the Obligatory Marine Myxobacteria Enhygromyxa salina SWB007.</title>
        <authorList>
            <person name="Poehlein A."/>
            <person name="Moghaddam J.A."/>
            <person name="Harms H."/>
            <person name="Alanjari M."/>
            <person name="Koenig G.M."/>
            <person name="Daniel R."/>
            <person name="Schaeberle T.F."/>
        </authorList>
    </citation>
    <scope>NUCLEOTIDE SEQUENCE [LARGE SCALE GENOMIC DNA]</scope>
    <source>
        <strain evidence="2 3">SWB007</strain>
    </source>
</reference>
<dbReference type="PROSITE" id="PS50088">
    <property type="entry name" value="ANK_REPEAT"/>
    <property type="match status" value="2"/>
</dbReference>
<dbReference type="AlphaFoldDB" id="A0A2S9YXP0"/>
<dbReference type="SUPFAM" id="SSF48403">
    <property type="entry name" value="Ankyrin repeat"/>
    <property type="match status" value="1"/>
</dbReference>
<dbReference type="Gene3D" id="3.80.10.10">
    <property type="entry name" value="Ribonuclease Inhibitor"/>
    <property type="match status" value="1"/>
</dbReference>
<comment type="caution">
    <text evidence="2">The sequence shown here is derived from an EMBL/GenBank/DDBJ whole genome shotgun (WGS) entry which is preliminary data.</text>
</comment>
<dbReference type="InterPro" id="IPR032675">
    <property type="entry name" value="LRR_dom_sf"/>
</dbReference>
<dbReference type="PROSITE" id="PS50297">
    <property type="entry name" value="ANK_REP_REGION"/>
    <property type="match status" value="2"/>
</dbReference>
<evidence type="ECO:0000313" key="3">
    <source>
        <dbReference type="Proteomes" id="UP000238823"/>
    </source>
</evidence>
<dbReference type="Gene3D" id="1.25.40.20">
    <property type="entry name" value="Ankyrin repeat-containing domain"/>
    <property type="match status" value="2"/>
</dbReference>
<dbReference type="SUPFAM" id="SSF52047">
    <property type="entry name" value="RNI-like"/>
    <property type="match status" value="1"/>
</dbReference>
<organism evidence="2 3">
    <name type="scientific">Enhygromyxa salina</name>
    <dbReference type="NCBI Taxonomy" id="215803"/>
    <lineage>
        <taxon>Bacteria</taxon>
        <taxon>Pseudomonadati</taxon>
        <taxon>Myxococcota</taxon>
        <taxon>Polyangia</taxon>
        <taxon>Nannocystales</taxon>
        <taxon>Nannocystaceae</taxon>
        <taxon>Enhygromyxa</taxon>
    </lineage>
</organism>
<dbReference type="InterPro" id="IPR052391">
    <property type="entry name" value="E3_Ligase-Neurotoxin"/>
</dbReference>
<dbReference type="EMBL" id="PVNL01000011">
    <property type="protein sequence ID" value="PRQ09865.1"/>
    <property type="molecule type" value="Genomic_DNA"/>
</dbReference>